<dbReference type="Proteomes" id="UP001497516">
    <property type="component" value="Chromosome 4"/>
</dbReference>
<protein>
    <submittedName>
        <fullName evidence="2">Uncharacterized protein</fullName>
    </submittedName>
</protein>
<evidence type="ECO:0000256" key="1">
    <source>
        <dbReference type="SAM" id="MobiDB-lite"/>
    </source>
</evidence>
<feature type="region of interest" description="Disordered" evidence="1">
    <location>
        <begin position="1"/>
        <end position="24"/>
    </location>
</feature>
<sequence length="76" mass="7563">MGNSFPLPHSDAAPPAVSGPAEPSPLATALWAAAAASPLAIWLWVGGSWVVDGNCVVGGCCVPLGGNCCFISRISI</sequence>
<dbReference type="EMBL" id="OZ034817">
    <property type="protein sequence ID" value="CAL1383858.1"/>
    <property type="molecule type" value="Genomic_DNA"/>
</dbReference>
<organism evidence="2 3">
    <name type="scientific">Linum trigynum</name>
    <dbReference type="NCBI Taxonomy" id="586398"/>
    <lineage>
        <taxon>Eukaryota</taxon>
        <taxon>Viridiplantae</taxon>
        <taxon>Streptophyta</taxon>
        <taxon>Embryophyta</taxon>
        <taxon>Tracheophyta</taxon>
        <taxon>Spermatophyta</taxon>
        <taxon>Magnoliopsida</taxon>
        <taxon>eudicotyledons</taxon>
        <taxon>Gunneridae</taxon>
        <taxon>Pentapetalae</taxon>
        <taxon>rosids</taxon>
        <taxon>fabids</taxon>
        <taxon>Malpighiales</taxon>
        <taxon>Linaceae</taxon>
        <taxon>Linum</taxon>
    </lineage>
</organism>
<proteinExistence type="predicted"/>
<evidence type="ECO:0000313" key="3">
    <source>
        <dbReference type="Proteomes" id="UP001497516"/>
    </source>
</evidence>
<dbReference type="AlphaFoldDB" id="A0AAV2EE34"/>
<keyword evidence="3" id="KW-1185">Reference proteome</keyword>
<accession>A0AAV2EE34</accession>
<gene>
    <name evidence="2" type="ORF">LTRI10_LOCUS25100</name>
</gene>
<evidence type="ECO:0000313" key="2">
    <source>
        <dbReference type="EMBL" id="CAL1383858.1"/>
    </source>
</evidence>
<name>A0AAV2EE34_9ROSI</name>
<reference evidence="2 3" key="1">
    <citation type="submission" date="2024-04" db="EMBL/GenBank/DDBJ databases">
        <authorList>
            <person name="Fracassetti M."/>
        </authorList>
    </citation>
    <scope>NUCLEOTIDE SEQUENCE [LARGE SCALE GENOMIC DNA]</scope>
</reference>